<comment type="caution">
    <text evidence="2">The sequence shown here is derived from an EMBL/GenBank/DDBJ whole genome shotgun (WGS) entry which is preliminary data.</text>
</comment>
<dbReference type="EMBL" id="BAWF01000040">
    <property type="protein sequence ID" value="GAF47381.1"/>
    <property type="molecule type" value="Genomic_DNA"/>
</dbReference>
<proteinExistence type="predicted"/>
<dbReference type="Proteomes" id="UP000019491">
    <property type="component" value="Unassembled WGS sequence"/>
</dbReference>
<protein>
    <submittedName>
        <fullName evidence="2">Uncharacterized protein</fullName>
    </submittedName>
</protein>
<dbReference type="AlphaFoldDB" id="X0Q8Z1"/>
<keyword evidence="3" id="KW-1185">Reference proteome</keyword>
<feature type="region of interest" description="Disordered" evidence="1">
    <location>
        <begin position="1"/>
        <end position="27"/>
    </location>
</feature>
<gene>
    <name evidence="2" type="ORF">RW1_040_00430</name>
</gene>
<evidence type="ECO:0000313" key="3">
    <source>
        <dbReference type="Proteomes" id="UP000019491"/>
    </source>
</evidence>
<name>X0Q8Z1_RHOWR</name>
<reference evidence="2 3" key="1">
    <citation type="submission" date="2014-02" db="EMBL/GenBank/DDBJ databases">
        <title>Whole genome shotgun sequence of Rhodococcus wratislaviensis NBRC 100605.</title>
        <authorList>
            <person name="Hosoyama A."/>
            <person name="Tsuchikane K."/>
            <person name="Yoshida I."/>
            <person name="Ohji S."/>
            <person name="Ichikawa N."/>
            <person name="Yamazoe A."/>
            <person name="Fujita N."/>
        </authorList>
    </citation>
    <scope>NUCLEOTIDE SEQUENCE [LARGE SCALE GENOMIC DNA]</scope>
    <source>
        <strain evidence="2 3">NBRC 100605</strain>
    </source>
</reference>
<sequence>MQTDRPRKYGGQVNPKAHGRGRPGTECAEPDCTELTRSAEGRCAKHRPMPAIVLHNGDWVSIGPAQYKADVARQIADALHDVLDRAGL</sequence>
<evidence type="ECO:0000256" key="1">
    <source>
        <dbReference type="SAM" id="MobiDB-lite"/>
    </source>
</evidence>
<evidence type="ECO:0000313" key="2">
    <source>
        <dbReference type="EMBL" id="GAF47381.1"/>
    </source>
</evidence>
<accession>X0Q8Z1</accession>
<organism evidence="2 3">
    <name type="scientific">Rhodococcus wratislaviensis NBRC 100605</name>
    <dbReference type="NCBI Taxonomy" id="1219028"/>
    <lineage>
        <taxon>Bacteria</taxon>
        <taxon>Bacillati</taxon>
        <taxon>Actinomycetota</taxon>
        <taxon>Actinomycetes</taxon>
        <taxon>Mycobacteriales</taxon>
        <taxon>Nocardiaceae</taxon>
        <taxon>Rhodococcus</taxon>
    </lineage>
</organism>